<evidence type="ECO:0000256" key="15">
    <source>
        <dbReference type="ARBA" id="ARBA00023170"/>
    </source>
</evidence>
<dbReference type="AlphaFoldDB" id="A0A9D5D8Y6"/>
<dbReference type="CDD" id="cd14066">
    <property type="entry name" value="STKc_IRAK"/>
    <property type="match status" value="1"/>
</dbReference>
<comment type="catalytic activity">
    <reaction evidence="17">
        <text>L-threonyl-[protein] + ATP = O-phospho-L-threonyl-[protein] + ADP + H(+)</text>
        <dbReference type="Rhea" id="RHEA:46608"/>
        <dbReference type="Rhea" id="RHEA-COMP:11060"/>
        <dbReference type="Rhea" id="RHEA-COMP:11605"/>
        <dbReference type="ChEBI" id="CHEBI:15378"/>
        <dbReference type="ChEBI" id="CHEBI:30013"/>
        <dbReference type="ChEBI" id="CHEBI:30616"/>
        <dbReference type="ChEBI" id="CHEBI:61977"/>
        <dbReference type="ChEBI" id="CHEBI:456216"/>
        <dbReference type="EC" id="2.7.11.1"/>
    </reaction>
</comment>
<feature type="domain" description="Protein kinase" evidence="22">
    <location>
        <begin position="690"/>
        <end position="975"/>
    </location>
</feature>
<evidence type="ECO:0000256" key="2">
    <source>
        <dbReference type="ARBA" id="ARBA00008684"/>
    </source>
</evidence>
<dbReference type="EC" id="2.7.11.1" evidence="3"/>
<dbReference type="InterPro" id="IPR003591">
    <property type="entry name" value="Leu-rich_rpt_typical-subtyp"/>
</dbReference>
<dbReference type="EMBL" id="JAGGNH010000001">
    <property type="protein sequence ID" value="KAJ0986393.1"/>
    <property type="molecule type" value="Genomic_DNA"/>
</dbReference>
<accession>A0A9D5D8Y6</accession>
<dbReference type="Gene3D" id="3.30.200.20">
    <property type="entry name" value="Phosphorylase Kinase, domain 1"/>
    <property type="match status" value="1"/>
</dbReference>
<dbReference type="PROSITE" id="PS00108">
    <property type="entry name" value="PROTEIN_KINASE_ST"/>
    <property type="match status" value="1"/>
</dbReference>
<evidence type="ECO:0000256" key="9">
    <source>
        <dbReference type="ARBA" id="ARBA00022737"/>
    </source>
</evidence>
<proteinExistence type="inferred from homology"/>
<evidence type="ECO:0000259" key="22">
    <source>
        <dbReference type="PROSITE" id="PS50011"/>
    </source>
</evidence>
<dbReference type="SUPFAM" id="SSF52047">
    <property type="entry name" value="RNI-like"/>
    <property type="match status" value="1"/>
</dbReference>
<dbReference type="InterPro" id="IPR055414">
    <property type="entry name" value="LRR_R13L4/SHOC2-like"/>
</dbReference>
<dbReference type="OrthoDB" id="676979at2759"/>
<keyword evidence="24" id="KW-1185">Reference proteome</keyword>
<feature type="chain" id="PRO_5038737037" description="non-specific serine/threonine protein kinase" evidence="21">
    <location>
        <begin position="23"/>
        <end position="1026"/>
    </location>
</feature>
<dbReference type="InterPro" id="IPR011009">
    <property type="entry name" value="Kinase-like_dom_sf"/>
</dbReference>
<organism evidence="23 24">
    <name type="scientific">Dioscorea zingiberensis</name>
    <dbReference type="NCBI Taxonomy" id="325984"/>
    <lineage>
        <taxon>Eukaryota</taxon>
        <taxon>Viridiplantae</taxon>
        <taxon>Streptophyta</taxon>
        <taxon>Embryophyta</taxon>
        <taxon>Tracheophyta</taxon>
        <taxon>Spermatophyta</taxon>
        <taxon>Magnoliopsida</taxon>
        <taxon>Liliopsida</taxon>
        <taxon>Dioscoreales</taxon>
        <taxon>Dioscoreaceae</taxon>
        <taxon>Dioscorea</taxon>
    </lineage>
</organism>
<dbReference type="Pfam" id="PF00560">
    <property type="entry name" value="LRR_1"/>
    <property type="match status" value="2"/>
</dbReference>
<feature type="region of interest" description="Disordered" evidence="19">
    <location>
        <begin position="991"/>
        <end position="1026"/>
    </location>
</feature>
<dbReference type="SMART" id="SM00220">
    <property type="entry name" value="S_TKc"/>
    <property type="match status" value="1"/>
</dbReference>
<feature type="signal peptide" evidence="21">
    <location>
        <begin position="1"/>
        <end position="22"/>
    </location>
</feature>
<dbReference type="InterPro" id="IPR032675">
    <property type="entry name" value="LRR_dom_sf"/>
</dbReference>
<dbReference type="Gene3D" id="3.80.10.10">
    <property type="entry name" value="Ribonuclease Inhibitor"/>
    <property type="match status" value="3"/>
</dbReference>
<dbReference type="FunFam" id="3.80.10.10:FF:000077">
    <property type="entry name" value="LRR receptor-like serine/threonine-protein kinase ERL1"/>
    <property type="match status" value="1"/>
</dbReference>
<keyword evidence="8 21" id="KW-0732">Signal</keyword>
<comment type="similarity">
    <text evidence="2">Belongs to the protein kinase superfamily. Ser/Thr protein kinase family.</text>
</comment>
<evidence type="ECO:0000256" key="6">
    <source>
        <dbReference type="ARBA" id="ARBA00022679"/>
    </source>
</evidence>
<keyword evidence="6" id="KW-0808">Transferase</keyword>
<dbReference type="GO" id="GO:0004674">
    <property type="term" value="F:protein serine/threonine kinase activity"/>
    <property type="evidence" value="ECO:0007669"/>
    <property type="project" value="UniProtKB-KW"/>
</dbReference>
<dbReference type="FunFam" id="3.80.10.10:FF:000041">
    <property type="entry name" value="LRR receptor-like serine/threonine-protein kinase ERECTA"/>
    <property type="match status" value="1"/>
</dbReference>
<evidence type="ECO:0000256" key="18">
    <source>
        <dbReference type="ARBA" id="ARBA00048679"/>
    </source>
</evidence>
<evidence type="ECO:0000256" key="20">
    <source>
        <dbReference type="SAM" id="Phobius"/>
    </source>
</evidence>
<dbReference type="PROSITE" id="PS50011">
    <property type="entry name" value="PROTEIN_KINASE_DOM"/>
    <property type="match status" value="1"/>
</dbReference>
<evidence type="ECO:0000256" key="14">
    <source>
        <dbReference type="ARBA" id="ARBA00023136"/>
    </source>
</evidence>
<evidence type="ECO:0000256" key="5">
    <source>
        <dbReference type="ARBA" id="ARBA00022614"/>
    </source>
</evidence>
<feature type="transmembrane region" description="Helical" evidence="20">
    <location>
        <begin position="635"/>
        <end position="656"/>
    </location>
</feature>
<dbReference type="Pfam" id="PF23598">
    <property type="entry name" value="LRR_14"/>
    <property type="match status" value="1"/>
</dbReference>
<dbReference type="PANTHER" id="PTHR48053:SF109">
    <property type="entry name" value="PROTEIN KINASE DOMAIN-CONTAINING PROTEIN"/>
    <property type="match status" value="1"/>
</dbReference>
<evidence type="ECO:0000256" key="21">
    <source>
        <dbReference type="SAM" id="SignalP"/>
    </source>
</evidence>
<dbReference type="GO" id="GO:0005524">
    <property type="term" value="F:ATP binding"/>
    <property type="evidence" value="ECO:0007669"/>
    <property type="project" value="UniProtKB-KW"/>
</dbReference>
<dbReference type="GO" id="GO:0016020">
    <property type="term" value="C:membrane"/>
    <property type="evidence" value="ECO:0007669"/>
    <property type="project" value="UniProtKB-SubCell"/>
</dbReference>
<gene>
    <name evidence="23" type="ORF">J5N97_004749</name>
</gene>
<keyword evidence="13 20" id="KW-1133">Transmembrane helix</keyword>
<keyword evidence="5" id="KW-0433">Leucine-rich repeat</keyword>
<evidence type="ECO:0000256" key="19">
    <source>
        <dbReference type="SAM" id="MobiDB-lite"/>
    </source>
</evidence>
<evidence type="ECO:0000256" key="11">
    <source>
        <dbReference type="ARBA" id="ARBA00022777"/>
    </source>
</evidence>
<evidence type="ECO:0000256" key="3">
    <source>
        <dbReference type="ARBA" id="ARBA00012513"/>
    </source>
</evidence>
<name>A0A9D5D8Y6_9LILI</name>
<dbReference type="InterPro" id="IPR001611">
    <property type="entry name" value="Leu-rich_rpt"/>
</dbReference>
<evidence type="ECO:0000256" key="16">
    <source>
        <dbReference type="ARBA" id="ARBA00023180"/>
    </source>
</evidence>
<evidence type="ECO:0000256" key="10">
    <source>
        <dbReference type="ARBA" id="ARBA00022741"/>
    </source>
</evidence>
<keyword evidence="14 20" id="KW-0472">Membrane</keyword>
<keyword evidence="12" id="KW-0067">ATP-binding</keyword>
<dbReference type="Pfam" id="PF13855">
    <property type="entry name" value="LRR_8"/>
    <property type="match status" value="1"/>
</dbReference>
<keyword evidence="11" id="KW-0418">Kinase</keyword>
<dbReference type="FunFam" id="3.80.10.10:FF:000233">
    <property type="entry name" value="Leucine-rich repeat receptor-like protein kinase TDR"/>
    <property type="match status" value="1"/>
</dbReference>
<comment type="caution">
    <text evidence="23">The sequence shown here is derived from an EMBL/GenBank/DDBJ whole genome shotgun (WGS) entry which is preliminary data.</text>
</comment>
<evidence type="ECO:0000256" key="13">
    <source>
        <dbReference type="ARBA" id="ARBA00022989"/>
    </source>
</evidence>
<evidence type="ECO:0000256" key="4">
    <source>
        <dbReference type="ARBA" id="ARBA00022527"/>
    </source>
</evidence>
<evidence type="ECO:0000256" key="12">
    <source>
        <dbReference type="ARBA" id="ARBA00022840"/>
    </source>
</evidence>
<reference evidence="23" key="2">
    <citation type="journal article" date="2022" name="Hortic Res">
        <title>The genome of Dioscorea zingiberensis sheds light on the biosynthesis, origin and evolution of the medicinally important diosgenin saponins.</title>
        <authorList>
            <person name="Li Y."/>
            <person name="Tan C."/>
            <person name="Li Z."/>
            <person name="Guo J."/>
            <person name="Li S."/>
            <person name="Chen X."/>
            <person name="Wang C."/>
            <person name="Dai X."/>
            <person name="Yang H."/>
            <person name="Song W."/>
            <person name="Hou L."/>
            <person name="Xu J."/>
            <person name="Tong Z."/>
            <person name="Xu A."/>
            <person name="Yuan X."/>
            <person name="Wang W."/>
            <person name="Yang Q."/>
            <person name="Chen L."/>
            <person name="Sun Z."/>
            <person name="Wang K."/>
            <person name="Pan B."/>
            <person name="Chen J."/>
            <person name="Bao Y."/>
            <person name="Liu F."/>
            <person name="Qi X."/>
            <person name="Gang D.R."/>
            <person name="Wen J."/>
            <person name="Li J."/>
        </authorList>
    </citation>
    <scope>NUCLEOTIDE SEQUENCE</scope>
    <source>
        <strain evidence="23">Dzin_1.0</strain>
    </source>
</reference>
<dbReference type="InterPro" id="IPR000719">
    <property type="entry name" value="Prot_kinase_dom"/>
</dbReference>
<reference evidence="23" key="1">
    <citation type="submission" date="2021-03" db="EMBL/GenBank/DDBJ databases">
        <authorList>
            <person name="Li Z."/>
            <person name="Yang C."/>
        </authorList>
    </citation>
    <scope>NUCLEOTIDE SEQUENCE</scope>
    <source>
        <strain evidence="23">Dzin_1.0</strain>
        <tissue evidence="23">Leaf</tissue>
    </source>
</reference>
<dbReference type="SMART" id="SM00369">
    <property type="entry name" value="LRR_TYP"/>
    <property type="match status" value="8"/>
</dbReference>
<dbReference type="GO" id="GO:0009791">
    <property type="term" value="P:post-embryonic development"/>
    <property type="evidence" value="ECO:0007669"/>
    <property type="project" value="UniProtKB-ARBA"/>
</dbReference>
<dbReference type="SUPFAM" id="SSF56112">
    <property type="entry name" value="Protein kinase-like (PK-like)"/>
    <property type="match status" value="1"/>
</dbReference>
<evidence type="ECO:0000256" key="8">
    <source>
        <dbReference type="ARBA" id="ARBA00022729"/>
    </source>
</evidence>
<sequence>MAAEAPPMTSLLFFFFIIFSKSNLLGQSQTTSDEEKQTLLRIKSDWGNPTALSSWNESSRINHCSWDGVQCTATSVTELDLSGKNINGEIPASVCDLKNLTVLDVSNNSIPGPFPTSLYNCSNLQYLDLSQNLFVGVIPSNILQMSSALDVLILSANNFTGDLPSSIGRLSALRLLHLDNNLFNGSFPSELGNLSNLEELWLANNPFSPASIPEEFGNLTKLTYLWMTKSNLVGEIPESLGKLGELIQLDLSQNSISGTIPRSIWMLKSIQYLYLYKNRLSGGIDPSIGALDLVEIDVSINQLNGSIPEGFGQLKNLTKLLLYWNQFSGEIPPRIALLPNLYDVRLFNNSLNGTLPSELGKHSKLWNLEVDDNRLSGELPGDLCALDSFSSLVVFNNNFTGKLPETLGECSTLSNLQIYNNQFTGEFPARIWSAENLTTLMMHGNAISGVLPSKLPWNLTRLEIQDNRFSGRIPSSAGRLLVFKAGNNQISGEIPADLTGISELQILSLSGNQITGEIPSGISTLRWLTDLDLSNNQLVGEIPAEIGALPVLTSMDLSSNQLSGKIPATIGDRLNNLNLSSNRLSGEIPILMQRAAYAQSFLSNPGLCSYDPLLNTQPCGGYRSHRSDGLSTARVVMLTVGGVALAILITFLFLMIRDKRRRKDGGDLAAWKMTSFQPLDFTESTIVRGTTEENLIGSGGAGRVYRVAVGNRAREIVAVKKIWTGPKLESMLDKEFQCEVKILGSIRHKNIVKLLSCISNADSKLLVYEYMPNMSLDRWLHGDRQPGGRSHPLDWATRLRIAVGVAQGLSYMHNDCSPPIVHRDVKSSNILLDSEFRAKVADFGLAQMLVEVGQSHSVSAFAGSIGYMAPECAYSMKVNEKIDVYSFGVVLLELITGREPSDGGKHGSLAEWAWKHFQEGNKVVDAIDESIRDPVCLDEITVVLKLALICTGTLPSTRPCMKDVLEVLLRCHQMPPGFADKVLRESDKAPLLQTTKVSGKGSRHKAFSSSSSGEDNEDDGRLANIV</sequence>
<protein>
    <recommendedName>
        <fullName evidence="3">non-specific serine/threonine protein kinase</fullName>
        <ecNumber evidence="3">2.7.11.1</ecNumber>
    </recommendedName>
</protein>
<evidence type="ECO:0000256" key="1">
    <source>
        <dbReference type="ARBA" id="ARBA00004479"/>
    </source>
</evidence>
<dbReference type="SMART" id="SM00365">
    <property type="entry name" value="LRR_SD22"/>
    <property type="match status" value="4"/>
</dbReference>
<dbReference type="Gene3D" id="1.10.510.10">
    <property type="entry name" value="Transferase(Phosphotransferase) domain 1"/>
    <property type="match status" value="1"/>
</dbReference>
<dbReference type="PANTHER" id="PTHR48053">
    <property type="entry name" value="LEUCINE RICH REPEAT FAMILY PROTEIN, EXPRESSED"/>
    <property type="match status" value="1"/>
</dbReference>
<dbReference type="InterPro" id="IPR008271">
    <property type="entry name" value="Ser/Thr_kinase_AS"/>
</dbReference>
<dbReference type="SUPFAM" id="SSF52058">
    <property type="entry name" value="L domain-like"/>
    <property type="match status" value="1"/>
</dbReference>
<evidence type="ECO:0000313" key="23">
    <source>
        <dbReference type="EMBL" id="KAJ0986393.1"/>
    </source>
</evidence>
<dbReference type="FunFam" id="1.10.510.10:FF:000365">
    <property type="entry name" value="Leucine-rich repeat receptor-like serine/threonine-protein kinase At1g17230"/>
    <property type="match status" value="1"/>
</dbReference>
<dbReference type="Pfam" id="PF08263">
    <property type="entry name" value="LRRNT_2"/>
    <property type="match status" value="1"/>
</dbReference>
<keyword evidence="9" id="KW-0677">Repeat</keyword>
<dbReference type="Pfam" id="PF00069">
    <property type="entry name" value="Pkinase"/>
    <property type="match status" value="1"/>
</dbReference>
<keyword evidence="7 20" id="KW-0812">Transmembrane</keyword>
<keyword evidence="15" id="KW-0675">Receptor</keyword>
<dbReference type="InterPro" id="IPR013210">
    <property type="entry name" value="LRR_N_plant-typ"/>
</dbReference>
<comment type="subcellular location">
    <subcellularLocation>
        <location evidence="1">Membrane</location>
        <topology evidence="1">Single-pass type I membrane protein</topology>
    </subcellularLocation>
</comment>
<dbReference type="Proteomes" id="UP001085076">
    <property type="component" value="Miscellaneous, Linkage group lg01"/>
</dbReference>
<comment type="catalytic activity">
    <reaction evidence="18">
        <text>L-seryl-[protein] + ATP = O-phospho-L-seryl-[protein] + ADP + H(+)</text>
        <dbReference type="Rhea" id="RHEA:17989"/>
        <dbReference type="Rhea" id="RHEA-COMP:9863"/>
        <dbReference type="Rhea" id="RHEA-COMP:11604"/>
        <dbReference type="ChEBI" id="CHEBI:15378"/>
        <dbReference type="ChEBI" id="CHEBI:29999"/>
        <dbReference type="ChEBI" id="CHEBI:30616"/>
        <dbReference type="ChEBI" id="CHEBI:83421"/>
        <dbReference type="ChEBI" id="CHEBI:456216"/>
        <dbReference type="EC" id="2.7.11.1"/>
    </reaction>
</comment>
<evidence type="ECO:0000256" key="17">
    <source>
        <dbReference type="ARBA" id="ARBA00047899"/>
    </source>
</evidence>
<evidence type="ECO:0000313" key="24">
    <source>
        <dbReference type="Proteomes" id="UP001085076"/>
    </source>
</evidence>
<keyword evidence="4" id="KW-0723">Serine/threonine-protein kinase</keyword>
<evidence type="ECO:0000256" key="7">
    <source>
        <dbReference type="ARBA" id="ARBA00022692"/>
    </source>
</evidence>
<keyword evidence="10" id="KW-0547">Nucleotide-binding</keyword>
<keyword evidence="16" id="KW-0325">Glycoprotein</keyword>
<dbReference type="InterPro" id="IPR051716">
    <property type="entry name" value="Plant_RL_S/T_kinase"/>
</dbReference>